<evidence type="ECO:0000256" key="2">
    <source>
        <dbReference type="ARBA" id="ARBA00022729"/>
    </source>
</evidence>
<dbReference type="PANTHER" id="PTHR13887">
    <property type="entry name" value="GLUTATHIONE S-TRANSFERASE KAPPA"/>
    <property type="match status" value="1"/>
</dbReference>
<dbReference type="InterPro" id="IPR036249">
    <property type="entry name" value="Thioredoxin-like_sf"/>
</dbReference>
<sequence>MNTRSGISRRERWLLVALVAVALALIGALVARPPGEPEATPEAAPAQTGNPAPLGPLGDLAQRIPDDPMALGRVDAPVTIVMFNDYRCPFCAKFSRDTEPDLVARYVESGIVRLEWRDLAMFGPQSTTAAQAGRAAAAQGRFWEFNRAIYAVAPETGHADLTDERLVEFARQAGVPDLERFRADMRAPENVAAVQADGAMAATLGVPATPAFVINGTPMLGAHPLDTFVAAIERAAGGAS</sequence>
<proteinExistence type="inferred from homology"/>
<feature type="compositionally biased region" description="Low complexity" evidence="6">
    <location>
        <begin position="34"/>
        <end position="46"/>
    </location>
</feature>
<dbReference type="Gene3D" id="3.40.30.10">
    <property type="entry name" value="Glutaredoxin"/>
    <property type="match status" value="1"/>
</dbReference>
<name>A0ABW1J7R8_9PSEU</name>
<dbReference type="InterPro" id="IPR012336">
    <property type="entry name" value="Thioredoxin-like_fold"/>
</dbReference>
<evidence type="ECO:0000259" key="7">
    <source>
        <dbReference type="PROSITE" id="PS51352"/>
    </source>
</evidence>
<keyword evidence="4" id="KW-1015">Disulfide bond</keyword>
<keyword evidence="2" id="KW-0732">Signal</keyword>
<evidence type="ECO:0000313" key="8">
    <source>
        <dbReference type="EMBL" id="MFC5996472.1"/>
    </source>
</evidence>
<keyword evidence="3" id="KW-0560">Oxidoreductase</keyword>
<evidence type="ECO:0000256" key="1">
    <source>
        <dbReference type="ARBA" id="ARBA00005791"/>
    </source>
</evidence>
<evidence type="ECO:0000256" key="4">
    <source>
        <dbReference type="ARBA" id="ARBA00023157"/>
    </source>
</evidence>
<evidence type="ECO:0000256" key="3">
    <source>
        <dbReference type="ARBA" id="ARBA00023002"/>
    </source>
</evidence>
<dbReference type="InterPro" id="IPR013766">
    <property type="entry name" value="Thioredoxin_domain"/>
</dbReference>
<dbReference type="Pfam" id="PF13462">
    <property type="entry name" value="Thioredoxin_4"/>
    <property type="match status" value="1"/>
</dbReference>
<dbReference type="PANTHER" id="PTHR13887:SF14">
    <property type="entry name" value="DISULFIDE BOND FORMATION PROTEIN D"/>
    <property type="match status" value="1"/>
</dbReference>
<accession>A0ABW1J7R8</accession>
<gene>
    <name evidence="8" type="ORF">ACFQE5_19900</name>
</gene>
<feature type="domain" description="Thioredoxin" evidence="7">
    <location>
        <begin position="32"/>
        <end position="237"/>
    </location>
</feature>
<protein>
    <submittedName>
        <fullName evidence="8">Thioredoxin domain-containing protein</fullName>
    </submittedName>
</protein>
<evidence type="ECO:0000256" key="5">
    <source>
        <dbReference type="ARBA" id="ARBA00023284"/>
    </source>
</evidence>
<comment type="similarity">
    <text evidence="1">Belongs to the thioredoxin family. DsbA subfamily.</text>
</comment>
<evidence type="ECO:0000256" key="6">
    <source>
        <dbReference type="SAM" id="MobiDB-lite"/>
    </source>
</evidence>
<reference evidence="9" key="1">
    <citation type="journal article" date="2019" name="Int. J. Syst. Evol. Microbiol.">
        <title>The Global Catalogue of Microorganisms (GCM) 10K type strain sequencing project: providing services to taxonomists for standard genome sequencing and annotation.</title>
        <authorList>
            <consortium name="The Broad Institute Genomics Platform"/>
            <consortium name="The Broad Institute Genome Sequencing Center for Infectious Disease"/>
            <person name="Wu L."/>
            <person name="Ma J."/>
        </authorList>
    </citation>
    <scope>NUCLEOTIDE SEQUENCE [LARGE SCALE GENOMIC DNA]</scope>
    <source>
        <strain evidence="9">CCM 8391</strain>
    </source>
</reference>
<dbReference type="RefSeq" id="WP_379587151.1">
    <property type="nucleotide sequence ID" value="NZ_JBHSQW010000039.1"/>
</dbReference>
<dbReference type="PROSITE" id="PS51352">
    <property type="entry name" value="THIOREDOXIN_2"/>
    <property type="match status" value="1"/>
</dbReference>
<dbReference type="SUPFAM" id="SSF52833">
    <property type="entry name" value="Thioredoxin-like"/>
    <property type="match status" value="1"/>
</dbReference>
<organism evidence="8 9">
    <name type="scientific">Pseudonocardia hispaniensis</name>
    <dbReference type="NCBI Taxonomy" id="904933"/>
    <lineage>
        <taxon>Bacteria</taxon>
        <taxon>Bacillati</taxon>
        <taxon>Actinomycetota</taxon>
        <taxon>Actinomycetes</taxon>
        <taxon>Pseudonocardiales</taxon>
        <taxon>Pseudonocardiaceae</taxon>
        <taxon>Pseudonocardia</taxon>
    </lineage>
</organism>
<dbReference type="EMBL" id="JBHSQW010000039">
    <property type="protein sequence ID" value="MFC5996472.1"/>
    <property type="molecule type" value="Genomic_DNA"/>
</dbReference>
<dbReference type="Proteomes" id="UP001596302">
    <property type="component" value="Unassembled WGS sequence"/>
</dbReference>
<evidence type="ECO:0000313" key="9">
    <source>
        <dbReference type="Proteomes" id="UP001596302"/>
    </source>
</evidence>
<keyword evidence="9" id="KW-1185">Reference proteome</keyword>
<comment type="caution">
    <text evidence="8">The sequence shown here is derived from an EMBL/GenBank/DDBJ whole genome shotgun (WGS) entry which is preliminary data.</text>
</comment>
<keyword evidence="5" id="KW-0676">Redox-active center</keyword>
<feature type="region of interest" description="Disordered" evidence="6">
    <location>
        <begin position="34"/>
        <end position="59"/>
    </location>
</feature>